<dbReference type="InterPro" id="IPR050382">
    <property type="entry name" value="MFS_Na/Anion_cotransporter"/>
</dbReference>
<feature type="transmembrane region" description="Helical" evidence="5">
    <location>
        <begin position="175"/>
        <end position="193"/>
    </location>
</feature>
<proteinExistence type="predicted"/>
<comment type="caution">
    <text evidence="7">The sequence shown here is derived from an EMBL/GenBank/DDBJ whole genome shotgun (WGS) entry which is preliminary data.</text>
</comment>
<feature type="transmembrane region" description="Helical" evidence="5">
    <location>
        <begin position="256"/>
        <end position="280"/>
    </location>
</feature>
<keyword evidence="3 5" id="KW-1133">Transmembrane helix</keyword>
<dbReference type="PROSITE" id="PS50850">
    <property type="entry name" value="MFS"/>
    <property type="match status" value="1"/>
</dbReference>
<reference evidence="7 8" key="2">
    <citation type="submission" date="2023-06" db="EMBL/GenBank/DDBJ databases">
        <title>Identification and characterization of horizontal gene transfer across gut microbiota members of farm animals based on homology search.</title>
        <authorList>
            <person name="Schwarzerova J."/>
            <person name="Nykrynova M."/>
            <person name="Jureckova K."/>
            <person name="Cejkova D."/>
            <person name="Rychlik I."/>
        </authorList>
    </citation>
    <scope>NUCLEOTIDE SEQUENCE [LARGE SCALE GENOMIC DNA]</scope>
    <source>
        <strain evidence="7 8">105_WCHN</strain>
    </source>
</reference>
<evidence type="ECO:0000256" key="3">
    <source>
        <dbReference type="ARBA" id="ARBA00022989"/>
    </source>
</evidence>
<feature type="transmembrane region" description="Helical" evidence="5">
    <location>
        <begin position="147"/>
        <end position="169"/>
    </location>
</feature>
<feature type="transmembrane region" description="Helical" evidence="5">
    <location>
        <begin position="347"/>
        <end position="369"/>
    </location>
</feature>
<feature type="transmembrane region" description="Helical" evidence="5">
    <location>
        <begin position="375"/>
        <end position="396"/>
    </location>
</feature>
<gene>
    <name evidence="7" type="ORF">QUW46_05855</name>
</gene>
<dbReference type="CDD" id="cd17319">
    <property type="entry name" value="MFS_ExuT_GudP_like"/>
    <property type="match status" value="1"/>
</dbReference>
<feature type="transmembrane region" description="Helical" evidence="5">
    <location>
        <begin position="49"/>
        <end position="67"/>
    </location>
</feature>
<accession>A0ABT7VMX9</accession>
<evidence type="ECO:0000313" key="8">
    <source>
        <dbReference type="Proteomes" id="UP001529423"/>
    </source>
</evidence>
<evidence type="ECO:0000256" key="4">
    <source>
        <dbReference type="ARBA" id="ARBA00023136"/>
    </source>
</evidence>
<feature type="domain" description="Major facilitator superfamily (MFS) profile" evidence="6">
    <location>
        <begin position="20"/>
        <end position="399"/>
    </location>
</feature>
<evidence type="ECO:0000256" key="5">
    <source>
        <dbReference type="SAM" id="Phobius"/>
    </source>
</evidence>
<name>A0ABT7VMX9_9LACO</name>
<reference evidence="7 8" key="3">
    <citation type="submission" date="2023-06" db="EMBL/GenBank/DDBJ databases">
        <authorList>
            <person name="Zeman M."/>
            <person name="Kubasova T."/>
            <person name="Jahodarova E."/>
            <person name="Nykrynova M."/>
            <person name="Rychlik I."/>
        </authorList>
    </citation>
    <scope>NUCLEOTIDE SEQUENCE [LARGE SCALE GENOMIC DNA]</scope>
    <source>
        <strain evidence="7 8">105_WCHN</strain>
    </source>
</reference>
<dbReference type="InterPro" id="IPR020846">
    <property type="entry name" value="MFS_dom"/>
</dbReference>
<reference evidence="8" key="1">
    <citation type="submission" date="2023-06" db="EMBL/GenBank/DDBJ databases">
        <title>Identification and characterization of horizontal gene transfer across gut microbiota members of farm animals based on homology search.</title>
        <authorList>
            <person name="Zeman M."/>
            <person name="Kubasova T."/>
            <person name="Jahodarova E."/>
            <person name="Nykrynova M."/>
            <person name="Rychlik I."/>
        </authorList>
    </citation>
    <scope>NUCLEOTIDE SEQUENCE [LARGE SCALE GENOMIC DNA]</scope>
    <source>
        <strain evidence="8">105_WCHN</strain>
    </source>
</reference>
<dbReference type="Pfam" id="PF07690">
    <property type="entry name" value="MFS_1"/>
    <property type="match status" value="1"/>
</dbReference>
<evidence type="ECO:0000256" key="2">
    <source>
        <dbReference type="ARBA" id="ARBA00022692"/>
    </source>
</evidence>
<sequence length="399" mass="43704">MLSYDNHSYDNHSGAKRLWSFIILYLGYMLLFADRTVMNISLAYIGKDFHVGAAALGTTASAFFLGYTLMQIPGGYLTDLLGSKRMVIIALLAWSLMTVVTGLAWSLVALVIIRFLFGIAEGPYPAAALKRISENYDQKEKSQATSALISSNYAGAAVAPLIIVPLIASSNWRTAFGWLGAAGLVITLVYYLLERPLKSVHQEVATRPHIKWQSIDRRVWAFVVIGLALNVITKGLETWMPVYFLKEQGINLKSLAWLVPLPVISGGIAAFSAGFIMVHFFKHRERWLIIAASFLTLVFMFGLFKSSSLVAIVSFEVLIYFVKSLAFTGIFSFTAQILSEESYGSSIGIVNFGGQLGGFIGPLLIGWIVQLTTSYSAAFFGLVISAVVAVLACLFIRKA</sequence>
<evidence type="ECO:0000259" key="6">
    <source>
        <dbReference type="PROSITE" id="PS50850"/>
    </source>
</evidence>
<dbReference type="Proteomes" id="UP001529423">
    <property type="component" value="Unassembled WGS sequence"/>
</dbReference>
<keyword evidence="8" id="KW-1185">Reference proteome</keyword>
<dbReference type="InterPro" id="IPR011701">
    <property type="entry name" value="MFS"/>
</dbReference>
<dbReference type="PANTHER" id="PTHR11662">
    <property type="entry name" value="SOLUTE CARRIER FAMILY 17"/>
    <property type="match status" value="1"/>
</dbReference>
<comment type="subcellular location">
    <subcellularLocation>
        <location evidence="1">Cell membrane</location>
        <topology evidence="1">Multi-pass membrane protein</topology>
    </subcellularLocation>
</comment>
<evidence type="ECO:0000256" key="1">
    <source>
        <dbReference type="ARBA" id="ARBA00004651"/>
    </source>
</evidence>
<protein>
    <submittedName>
        <fullName evidence="7">MFS transporter</fullName>
    </submittedName>
</protein>
<dbReference type="PANTHER" id="PTHR11662:SF399">
    <property type="entry name" value="FI19708P1-RELATED"/>
    <property type="match status" value="1"/>
</dbReference>
<feature type="transmembrane region" description="Helical" evidence="5">
    <location>
        <begin position="219"/>
        <end position="236"/>
    </location>
</feature>
<feature type="transmembrane region" description="Helical" evidence="5">
    <location>
        <begin position="310"/>
        <end position="335"/>
    </location>
</feature>
<keyword evidence="2 5" id="KW-0812">Transmembrane</keyword>
<feature type="transmembrane region" description="Helical" evidence="5">
    <location>
        <begin position="87"/>
        <end position="113"/>
    </location>
</feature>
<keyword evidence="4 5" id="KW-0472">Membrane</keyword>
<feature type="transmembrane region" description="Helical" evidence="5">
    <location>
        <begin position="287"/>
        <end position="304"/>
    </location>
</feature>
<dbReference type="EMBL" id="JAUDEO010000029">
    <property type="protein sequence ID" value="MDM8334093.1"/>
    <property type="molecule type" value="Genomic_DNA"/>
</dbReference>
<feature type="transmembrane region" description="Helical" evidence="5">
    <location>
        <begin position="18"/>
        <end position="37"/>
    </location>
</feature>
<evidence type="ECO:0000313" key="7">
    <source>
        <dbReference type="EMBL" id="MDM8334093.1"/>
    </source>
</evidence>
<organism evidence="7 8">
    <name type="scientific">Limosilactobacillus panis</name>
    <dbReference type="NCBI Taxonomy" id="47493"/>
    <lineage>
        <taxon>Bacteria</taxon>
        <taxon>Bacillati</taxon>
        <taxon>Bacillota</taxon>
        <taxon>Bacilli</taxon>
        <taxon>Lactobacillales</taxon>
        <taxon>Lactobacillaceae</taxon>
        <taxon>Limosilactobacillus</taxon>
    </lineage>
</organism>
<dbReference type="RefSeq" id="WP_289560363.1">
    <property type="nucleotide sequence ID" value="NZ_JAUDEO010000029.1"/>
</dbReference>